<keyword evidence="3" id="KW-1185">Reference proteome</keyword>
<dbReference type="RefSeq" id="WP_200756583.1">
    <property type="nucleotide sequence ID" value="NZ_AP023366.1"/>
</dbReference>
<dbReference type="InterPro" id="IPR000182">
    <property type="entry name" value="GNAT_dom"/>
</dbReference>
<dbReference type="InterPro" id="IPR016181">
    <property type="entry name" value="Acyl_CoA_acyltransferase"/>
</dbReference>
<gene>
    <name evidence="2" type="ORF">skT53_19870</name>
</gene>
<reference evidence="2 3" key="1">
    <citation type="submission" date="2020-08" db="EMBL/GenBank/DDBJ databases">
        <title>Complete Genome Sequence of Effusibacillus dendaii Strain skT53, Isolated from Farmland soil.</title>
        <authorList>
            <person name="Konishi T."/>
            <person name="Kawasaki H."/>
        </authorList>
    </citation>
    <scope>NUCLEOTIDE SEQUENCE [LARGE SCALE GENOMIC DNA]</scope>
    <source>
        <strain evidence="3">skT53</strain>
    </source>
</reference>
<evidence type="ECO:0000313" key="2">
    <source>
        <dbReference type="EMBL" id="BCJ87002.1"/>
    </source>
</evidence>
<dbReference type="Gene3D" id="3.40.630.30">
    <property type="match status" value="1"/>
</dbReference>
<dbReference type="CDD" id="cd04301">
    <property type="entry name" value="NAT_SF"/>
    <property type="match status" value="1"/>
</dbReference>
<proteinExistence type="predicted"/>
<accession>A0A7I8DCD2</accession>
<evidence type="ECO:0000313" key="3">
    <source>
        <dbReference type="Proteomes" id="UP000593802"/>
    </source>
</evidence>
<name>A0A7I8DCD2_9BACL</name>
<feature type="domain" description="N-acetyltransferase" evidence="1">
    <location>
        <begin position="1"/>
        <end position="106"/>
    </location>
</feature>
<dbReference type="Proteomes" id="UP000593802">
    <property type="component" value="Chromosome"/>
</dbReference>
<dbReference type="SUPFAM" id="SSF55729">
    <property type="entry name" value="Acyl-CoA N-acyltransferases (Nat)"/>
    <property type="match status" value="1"/>
</dbReference>
<sequence>MKKSVLLGWATWEVYASTIIGSVRTYVKDGTCFIGKLMVHPEYQGRGIGASLMAEIEKISATARYELFTGSKSEKNIRFYKRLGYQVFKNQIIGNDLSLVFLEKTF</sequence>
<dbReference type="AlphaFoldDB" id="A0A7I8DCD2"/>
<dbReference type="KEGG" id="eff:skT53_19870"/>
<evidence type="ECO:0000259" key="1">
    <source>
        <dbReference type="PROSITE" id="PS51186"/>
    </source>
</evidence>
<dbReference type="PROSITE" id="PS51186">
    <property type="entry name" value="GNAT"/>
    <property type="match status" value="1"/>
</dbReference>
<organism evidence="2 3">
    <name type="scientific">Effusibacillus dendaii</name>
    <dbReference type="NCBI Taxonomy" id="2743772"/>
    <lineage>
        <taxon>Bacteria</taxon>
        <taxon>Bacillati</taxon>
        <taxon>Bacillota</taxon>
        <taxon>Bacilli</taxon>
        <taxon>Bacillales</taxon>
        <taxon>Alicyclobacillaceae</taxon>
        <taxon>Effusibacillus</taxon>
    </lineage>
</organism>
<dbReference type="Pfam" id="PF13508">
    <property type="entry name" value="Acetyltransf_7"/>
    <property type="match status" value="1"/>
</dbReference>
<dbReference type="GO" id="GO:0016747">
    <property type="term" value="F:acyltransferase activity, transferring groups other than amino-acyl groups"/>
    <property type="evidence" value="ECO:0007669"/>
    <property type="project" value="InterPro"/>
</dbReference>
<protein>
    <recommendedName>
        <fullName evidence="1">N-acetyltransferase domain-containing protein</fullName>
    </recommendedName>
</protein>
<dbReference type="EMBL" id="AP023366">
    <property type="protein sequence ID" value="BCJ87002.1"/>
    <property type="molecule type" value="Genomic_DNA"/>
</dbReference>